<accession>A0ABU3MUX6</accession>
<dbReference type="RefSeq" id="WP_268378267.1">
    <property type="nucleotide sequence ID" value="NZ_JAPQTC020000004.1"/>
</dbReference>
<keyword evidence="1" id="KW-1133">Transmembrane helix</keyword>
<comment type="caution">
    <text evidence="2">The sequence shown here is derived from an EMBL/GenBank/DDBJ whole genome shotgun (WGS) entry which is preliminary data.</text>
</comment>
<evidence type="ECO:0000256" key="1">
    <source>
        <dbReference type="SAM" id="Phobius"/>
    </source>
</evidence>
<dbReference type="EMBL" id="JAPQTC020000004">
    <property type="protein sequence ID" value="MDT8505165.1"/>
    <property type="molecule type" value="Genomic_DNA"/>
</dbReference>
<evidence type="ECO:0000313" key="3">
    <source>
        <dbReference type="Proteomes" id="UP001074635"/>
    </source>
</evidence>
<dbReference type="Proteomes" id="UP001074635">
    <property type="component" value="Unassembled WGS sequence"/>
</dbReference>
<keyword evidence="1" id="KW-0812">Transmembrane</keyword>
<organism evidence="2 3">
    <name type="scientific">Alcaligenes nematophilus</name>
    <dbReference type="NCBI Taxonomy" id="2994643"/>
    <lineage>
        <taxon>Bacteria</taxon>
        <taxon>Pseudomonadati</taxon>
        <taxon>Pseudomonadota</taxon>
        <taxon>Betaproteobacteria</taxon>
        <taxon>Burkholderiales</taxon>
        <taxon>Alcaligenaceae</taxon>
        <taxon>Alcaligenes</taxon>
    </lineage>
</organism>
<protein>
    <recommendedName>
        <fullName evidence="4">DUF2335 domain-containing protein</fullName>
    </recommendedName>
</protein>
<sequence>MSSVKRDAEGTSGDSSVFPKSAEEWEEVFIRESYDPSQLELPGFPNHFEEVKKLIPGGGPNEDLPPDEGPLSSFTHLSPVKHRKPNEDELKRQDIADREANRGLRERYADKAYQLAHFCLVWWMFMLFMQGMLTATNQISLWSDKVLVAVTAGVTASVLAAFLGVIRGLFPSDKNGINGRDDK</sequence>
<evidence type="ECO:0008006" key="4">
    <source>
        <dbReference type="Google" id="ProtNLM"/>
    </source>
</evidence>
<gene>
    <name evidence="2" type="ORF">OYC61_012735</name>
</gene>
<keyword evidence="1" id="KW-0472">Membrane</keyword>
<feature type="transmembrane region" description="Helical" evidence="1">
    <location>
        <begin position="115"/>
        <end position="134"/>
    </location>
</feature>
<reference evidence="2" key="1">
    <citation type="submission" date="2023-08" db="EMBL/GenBank/DDBJ databases">
        <title>Study of Resistomes in environmental pathogenic environmental.</title>
        <authorList>
            <person name="Bhattacharjee A."/>
            <person name="Singh A.K."/>
        </authorList>
    </citation>
    <scope>NUCLEOTIDE SEQUENCE</scope>
    <source>
        <strain evidence="2">S1</strain>
    </source>
</reference>
<name>A0ABU3MUX6_9BURK</name>
<keyword evidence="3" id="KW-1185">Reference proteome</keyword>
<proteinExistence type="predicted"/>
<evidence type="ECO:0000313" key="2">
    <source>
        <dbReference type="EMBL" id="MDT8505165.1"/>
    </source>
</evidence>
<feature type="transmembrane region" description="Helical" evidence="1">
    <location>
        <begin position="146"/>
        <end position="170"/>
    </location>
</feature>